<keyword evidence="4 6" id="KW-1133">Transmembrane helix</keyword>
<dbReference type="SUPFAM" id="SSF103473">
    <property type="entry name" value="MFS general substrate transporter"/>
    <property type="match status" value="1"/>
</dbReference>
<evidence type="ECO:0000256" key="4">
    <source>
        <dbReference type="ARBA" id="ARBA00022989"/>
    </source>
</evidence>
<reference evidence="7 8" key="1">
    <citation type="journal article" date="2016" name="Genome Biol. Evol.">
        <title>Gene Family Evolution Reflects Adaptation to Soil Environmental Stressors in the Genome of the Collembolan Orchesella cincta.</title>
        <authorList>
            <person name="Faddeeva-Vakhrusheva A."/>
            <person name="Derks M.F."/>
            <person name="Anvar S.Y."/>
            <person name="Agamennone V."/>
            <person name="Suring W."/>
            <person name="Smit S."/>
            <person name="van Straalen N.M."/>
            <person name="Roelofs D."/>
        </authorList>
    </citation>
    <scope>NUCLEOTIDE SEQUENCE [LARGE SCALE GENOMIC DNA]</scope>
    <source>
        <tissue evidence="7">Mixed pool</tissue>
    </source>
</reference>
<name>A0A1D2M6K3_ORCCI</name>
<protein>
    <submittedName>
        <fullName evidence="7">Solute carrier family 45 member 3</fullName>
    </submittedName>
</protein>
<keyword evidence="2" id="KW-0813">Transport</keyword>
<evidence type="ECO:0000256" key="5">
    <source>
        <dbReference type="ARBA" id="ARBA00023136"/>
    </source>
</evidence>
<dbReference type="PANTHER" id="PTHR19432:SF35">
    <property type="entry name" value="SOLUTE CARRIER FAMILY 45 MEMBER 3 ISOFORM X1"/>
    <property type="match status" value="1"/>
</dbReference>
<comment type="subcellular location">
    <subcellularLocation>
        <location evidence="1">Membrane</location>
        <topology evidence="1">Multi-pass membrane protein</topology>
    </subcellularLocation>
</comment>
<evidence type="ECO:0000256" key="2">
    <source>
        <dbReference type="ARBA" id="ARBA00022448"/>
    </source>
</evidence>
<dbReference type="OrthoDB" id="28755at2759"/>
<dbReference type="Proteomes" id="UP000094527">
    <property type="component" value="Unassembled WGS sequence"/>
</dbReference>
<feature type="transmembrane region" description="Helical" evidence="6">
    <location>
        <begin position="30"/>
        <end position="49"/>
    </location>
</feature>
<dbReference type="PANTHER" id="PTHR19432">
    <property type="entry name" value="SUGAR TRANSPORTER"/>
    <property type="match status" value="1"/>
</dbReference>
<dbReference type="AlphaFoldDB" id="A0A1D2M6K3"/>
<keyword evidence="8" id="KW-1185">Reference proteome</keyword>
<organism evidence="7 8">
    <name type="scientific">Orchesella cincta</name>
    <name type="common">Springtail</name>
    <name type="synonym">Podura cincta</name>
    <dbReference type="NCBI Taxonomy" id="48709"/>
    <lineage>
        <taxon>Eukaryota</taxon>
        <taxon>Metazoa</taxon>
        <taxon>Ecdysozoa</taxon>
        <taxon>Arthropoda</taxon>
        <taxon>Hexapoda</taxon>
        <taxon>Collembola</taxon>
        <taxon>Entomobryomorpha</taxon>
        <taxon>Entomobryoidea</taxon>
        <taxon>Orchesellidae</taxon>
        <taxon>Orchesellinae</taxon>
        <taxon>Orchesella</taxon>
    </lineage>
</organism>
<sequence length="165" mass="18325">MAGLGGSIGYFLGALNWENTFLGRLFGGHVRAVFTLVLFIFIACVIVTIRSFREIPIDRLWANKAGDGSGMPNSGQSEHKPKSNFLNLCNGLVQQIFCWMSLVCYSLYFTDFVGEAVFGGRPNSTPRGQPTKEKYDEGAEYWVDWAHVASLWLLILCIESTRCGA</sequence>
<comment type="caution">
    <text evidence="7">The sequence shown here is derived from an EMBL/GenBank/DDBJ whole genome shotgun (WGS) entry which is preliminary data.</text>
</comment>
<keyword evidence="3 6" id="KW-0812">Transmembrane</keyword>
<evidence type="ECO:0000256" key="6">
    <source>
        <dbReference type="SAM" id="Phobius"/>
    </source>
</evidence>
<proteinExistence type="predicted"/>
<dbReference type="EMBL" id="LJIJ01003437">
    <property type="protein sequence ID" value="ODM88551.1"/>
    <property type="molecule type" value="Genomic_DNA"/>
</dbReference>
<evidence type="ECO:0000256" key="1">
    <source>
        <dbReference type="ARBA" id="ARBA00004141"/>
    </source>
</evidence>
<gene>
    <name evidence="7" type="ORF">Ocin01_18131</name>
</gene>
<dbReference type="GO" id="GO:0008506">
    <property type="term" value="F:sucrose:proton symporter activity"/>
    <property type="evidence" value="ECO:0007669"/>
    <property type="project" value="TreeGrafter"/>
</dbReference>
<accession>A0A1D2M6K3</accession>
<dbReference type="GO" id="GO:0016020">
    <property type="term" value="C:membrane"/>
    <property type="evidence" value="ECO:0007669"/>
    <property type="project" value="UniProtKB-SubCell"/>
</dbReference>
<evidence type="ECO:0000313" key="7">
    <source>
        <dbReference type="EMBL" id="ODM88551.1"/>
    </source>
</evidence>
<keyword evidence="5 6" id="KW-0472">Membrane</keyword>
<evidence type="ECO:0000313" key="8">
    <source>
        <dbReference type="Proteomes" id="UP000094527"/>
    </source>
</evidence>
<dbReference type="InterPro" id="IPR036259">
    <property type="entry name" value="MFS_trans_sf"/>
</dbReference>
<evidence type="ECO:0000256" key="3">
    <source>
        <dbReference type="ARBA" id="ARBA00022692"/>
    </source>
</evidence>